<proteinExistence type="predicted"/>
<comment type="caution">
    <text evidence="1">The sequence shown here is derived from an EMBL/GenBank/DDBJ whole genome shotgun (WGS) entry which is preliminary data.</text>
</comment>
<evidence type="ECO:0000313" key="1">
    <source>
        <dbReference type="EMBL" id="MBI5168409.1"/>
    </source>
</evidence>
<dbReference type="PANTHER" id="PTHR46246:SF1">
    <property type="entry name" value="GUANOSINE-3',5'-BIS(DIPHOSPHATE) 3'-PYROPHOSPHOHYDROLASE MESH1"/>
    <property type="match status" value="1"/>
</dbReference>
<reference evidence="1" key="1">
    <citation type="submission" date="2020-07" db="EMBL/GenBank/DDBJ databases">
        <title>Huge and variable diversity of episymbiotic CPR bacteria and DPANN archaea in groundwater ecosystems.</title>
        <authorList>
            <person name="He C.Y."/>
            <person name="Keren R."/>
            <person name="Whittaker M."/>
            <person name="Farag I.F."/>
            <person name="Doudna J."/>
            <person name="Cate J.H.D."/>
            <person name="Banfield J.F."/>
        </authorList>
    </citation>
    <scope>NUCLEOTIDE SEQUENCE</scope>
    <source>
        <strain evidence="1">NC_groundwater_1813_Pr3_B-0.1um_71_17</strain>
    </source>
</reference>
<name>A0A933S9X2_UNCEI</name>
<evidence type="ECO:0000313" key="2">
    <source>
        <dbReference type="Proteomes" id="UP000696931"/>
    </source>
</evidence>
<dbReference type="Gene3D" id="1.10.3210.10">
    <property type="entry name" value="Hypothetical protein af1432"/>
    <property type="match status" value="1"/>
</dbReference>
<gene>
    <name evidence="1" type="ORF">HZA61_02875</name>
</gene>
<sequence>MSPSVRLGKKFEDALSLALEVHGGDTRKGKDTPYVSHLLGVASLVLMDGGSEDEAIAGLLHDTLEDHPEEVTKEQLAERFGGTVSEIVVSCTDTEPGYSGGPKAPWRERKERYVAHLAHASVGARRVALADKLYNARDLLADVRREGAKTWNRFTAGPADQIRYLREVQKSMHVAGKTGVLMEEFERVLDDLAEFAEDGARR</sequence>
<organism evidence="1 2">
    <name type="scientific">Eiseniibacteriota bacterium</name>
    <dbReference type="NCBI Taxonomy" id="2212470"/>
    <lineage>
        <taxon>Bacteria</taxon>
        <taxon>Candidatus Eiseniibacteriota</taxon>
    </lineage>
</organism>
<dbReference type="SUPFAM" id="SSF109604">
    <property type="entry name" value="HD-domain/PDEase-like"/>
    <property type="match status" value="1"/>
</dbReference>
<accession>A0A933S9X2</accession>
<dbReference type="PANTHER" id="PTHR46246">
    <property type="entry name" value="GUANOSINE-3',5'-BIS(DIPHOSPHATE) 3'-PYROPHOSPHOHYDROLASE MESH1"/>
    <property type="match status" value="1"/>
</dbReference>
<dbReference type="AlphaFoldDB" id="A0A933S9X2"/>
<dbReference type="GO" id="GO:0008893">
    <property type="term" value="F:guanosine-3',5'-bis(diphosphate) 3'-diphosphatase activity"/>
    <property type="evidence" value="ECO:0007669"/>
    <property type="project" value="TreeGrafter"/>
</dbReference>
<dbReference type="EMBL" id="JACRIW010000020">
    <property type="protein sequence ID" value="MBI5168409.1"/>
    <property type="molecule type" value="Genomic_DNA"/>
</dbReference>
<dbReference type="Proteomes" id="UP000696931">
    <property type="component" value="Unassembled WGS sequence"/>
</dbReference>
<dbReference type="Pfam" id="PF13328">
    <property type="entry name" value="HD_4"/>
    <property type="match status" value="1"/>
</dbReference>
<protein>
    <submittedName>
        <fullName evidence="1">HD domain-containing protein</fullName>
    </submittedName>
</protein>
<dbReference type="InterPro" id="IPR052194">
    <property type="entry name" value="MESH1"/>
</dbReference>